<evidence type="ECO:0000256" key="1">
    <source>
        <dbReference type="SAM" id="MobiDB-lite"/>
    </source>
</evidence>
<sequence>MNRQGVGRSLLLAATVIVVGTLATALWVMESPAKQRDRRIDERRTQQLDAIADAVDAWTREHKRLPASLAELSKQPGASLAIVDPVTGTPYEYAAVSERIYRLCASFATSTSDRGPGTDRISWHEKHWMHPAGRHCFDRTSGRADEAAAPASVSP</sequence>
<protein>
    <recommendedName>
        <fullName evidence="5">Type II secretion system protein</fullName>
    </recommendedName>
</protein>
<dbReference type="EMBL" id="CP060719">
    <property type="protein sequence ID" value="QNN69692.1"/>
    <property type="molecule type" value="Genomic_DNA"/>
</dbReference>
<accession>A0A7G9SPB7</accession>
<proteinExistence type="predicted"/>
<dbReference type="KEGG" id="tcn:H9L16_13675"/>
<keyword evidence="2" id="KW-0812">Transmembrane</keyword>
<evidence type="ECO:0000313" key="3">
    <source>
        <dbReference type="EMBL" id="QNN69692.1"/>
    </source>
</evidence>
<feature type="compositionally biased region" description="Basic and acidic residues" evidence="1">
    <location>
        <begin position="135"/>
        <end position="146"/>
    </location>
</feature>
<evidence type="ECO:0000256" key="2">
    <source>
        <dbReference type="SAM" id="Phobius"/>
    </source>
</evidence>
<keyword evidence="4" id="KW-1185">Reference proteome</keyword>
<dbReference type="RefSeq" id="WP_187552209.1">
    <property type="nucleotide sequence ID" value="NZ_BMZL01000001.1"/>
</dbReference>
<dbReference type="Proteomes" id="UP000515804">
    <property type="component" value="Chromosome"/>
</dbReference>
<organism evidence="3 4">
    <name type="scientific">Thermomonas carbonis</name>
    <dbReference type="NCBI Taxonomy" id="1463158"/>
    <lineage>
        <taxon>Bacteria</taxon>
        <taxon>Pseudomonadati</taxon>
        <taxon>Pseudomonadota</taxon>
        <taxon>Gammaproteobacteria</taxon>
        <taxon>Lysobacterales</taxon>
        <taxon>Lysobacteraceae</taxon>
        <taxon>Thermomonas</taxon>
    </lineage>
</organism>
<gene>
    <name evidence="3" type="ORF">H9L16_13675</name>
</gene>
<feature type="region of interest" description="Disordered" evidence="1">
    <location>
        <begin position="134"/>
        <end position="155"/>
    </location>
</feature>
<evidence type="ECO:0000313" key="4">
    <source>
        <dbReference type="Proteomes" id="UP000515804"/>
    </source>
</evidence>
<reference evidence="3 4" key="1">
    <citation type="submission" date="2020-08" db="EMBL/GenBank/DDBJ databases">
        <title>Genome sequence of Thermomonas carbonis KCTC 42013T.</title>
        <authorList>
            <person name="Hyun D.-W."/>
            <person name="Bae J.-W."/>
        </authorList>
    </citation>
    <scope>NUCLEOTIDE SEQUENCE [LARGE SCALE GENOMIC DNA]</scope>
    <source>
        <strain evidence="3 4">KCTC 42013</strain>
    </source>
</reference>
<feature type="transmembrane region" description="Helical" evidence="2">
    <location>
        <begin position="6"/>
        <end position="29"/>
    </location>
</feature>
<evidence type="ECO:0008006" key="5">
    <source>
        <dbReference type="Google" id="ProtNLM"/>
    </source>
</evidence>
<keyword evidence="2" id="KW-1133">Transmembrane helix</keyword>
<name>A0A7G9SPB7_9GAMM</name>
<keyword evidence="2" id="KW-0472">Membrane</keyword>
<dbReference type="AlphaFoldDB" id="A0A7G9SPB7"/>